<evidence type="ECO:0000256" key="4">
    <source>
        <dbReference type="ARBA" id="ARBA00022723"/>
    </source>
</evidence>
<comment type="cofactor">
    <cofactor evidence="1">
        <name>heme</name>
        <dbReference type="ChEBI" id="CHEBI:30413"/>
    </cofactor>
</comment>
<feature type="region of interest" description="Disordered" evidence="8">
    <location>
        <begin position="1"/>
        <end position="29"/>
    </location>
</feature>
<dbReference type="GO" id="GO:0004497">
    <property type="term" value="F:monooxygenase activity"/>
    <property type="evidence" value="ECO:0007669"/>
    <property type="project" value="UniProtKB-KW"/>
</dbReference>
<dbReference type="GO" id="GO:0005506">
    <property type="term" value="F:iron ion binding"/>
    <property type="evidence" value="ECO:0007669"/>
    <property type="project" value="InterPro"/>
</dbReference>
<comment type="caution">
    <text evidence="9">The sequence shown here is derived from an EMBL/GenBank/DDBJ whole genome shotgun (WGS) entry which is preliminary data.</text>
</comment>
<dbReference type="CDD" id="cd20629">
    <property type="entry name" value="P450_pinF1-like"/>
    <property type="match status" value="1"/>
</dbReference>
<protein>
    <recommendedName>
        <fullName evidence="11">Cytochrome P450</fullName>
    </recommendedName>
</protein>
<keyword evidence="7" id="KW-0503">Monooxygenase</keyword>
<dbReference type="SUPFAM" id="SSF48264">
    <property type="entry name" value="Cytochrome P450"/>
    <property type="match status" value="1"/>
</dbReference>
<dbReference type="GO" id="GO:0020037">
    <property type="term" value="F:heme binding"/>
    <property type="evidence" value="ECO:0007669"/>
    <property type="project" value="InterPro"/>
</dbReference>
<evidence type="ECO:0000256" key="5">
    <source>
        <dbReference type="ARBA" id="ARBA00023002"/>
    </source>
</evidence>
<evidence type="ECO:0000256" key="1">
    <source>
        <dbReference type="ARBA" id="ARBA00001971"/>
    </source>
</evidence>
<dbReference type="PRINTS" id="PR00385">
    <property type="entry name" value="P450"/>
</dbReference>
<comment type="similarity">
    <text evidence="2">Belongs to the cytochrome P450 family.</text>
</comment>
<organism evidence="9 10">
    <name type="scientific">Mycobacterium simiae</name>
    <name type="common">Mycobacterium habana</name>
    <dbReference type="NCBI Taxonomy" id="1784"/>
    <lineage>
        <taxon>Bacteria</taxon>
        <taxon>Bacillati</taxon>
        <taxon>Actinomycetota</taxon>
        <taxon>Actinomycetes</taxon>
        <taxon>Mycobacteriales</taxon>
        <taxon>Mycobacteriaceae</taxon>
        <taxon>Mycobacterium</taxon>
        <taxon>Mycobacterium simiae complex</taxon>
    </lineage>
</organism>
<keyword evidence="10" id="KW-1185">Reference proteome</keyword>
<evidence type="ECO:0000256" key="8">
    <source>
        <dbReference type="SAM" id="MobiDB-lite"/>
    </source>
</evidence>
<evidence type="ECO:0000256" key="6">
    <source>
        <dbReference type="ARBA" id="ARBA00023004"/>
    </source>
</evidence>
<name>A0A1X0YC56_MYCSI</name>
<keyword evidence="5" id="KW-0560">Oxidoreductase</keyword>
<accession>A0A1X0YC56</accession>
<evidence type="ECO:0000256" key="2">
    <source>
        <dbReference type="ARBA" id="ARBA00010617"/>
    </source>
</evidence>
<dbReference type="FunFam" id="1.10.630.10:FF:000018">
    <property type="entry name" value="Cytochrome P450 monooxygenase"/>
    <property type="match status" value="1"/>
</dbReference>
<evidence type="ECO:0008006" key="11">
    <source>
        <dbReference type="Google" id="ProtNLM"/>
    </source>
</evidence>
<dbReference type="PRINTS" id="PR00359">
    <property type="entry name" value="BP450"/>
</dbReference>
<dbReference type="PANTHER" id="PTHR46696">
    <property type="entry name" value="P450, PUTATIVE (EUROFUNG)-RELATED"/>
    <property type="match status" value="1"/>
</dbReference>
<gene>
    <name evidence="9" type="ORF">B5M45_06970</name>
</gene>
<evidence type="ECO:0000256" key="3">
    <source>
        <dbReference type="ARBA" id="ARBA00022617"/>
    </source>
</evidence>
<dbReference type="Gene3D" id="1.10.630.10">
    <property type="entry name" value="Cytochrome P450"/>
    <property type="match status" value="1"/>
</dbReference>
<dbReference type="RefSeq" id="WP_084949265.1">
    <property type="nucleotide sequence ID" value="NZ_MZZM01000012.1"/>
</dbReference>
<dbReference type="PANTHER" id="PTHR46696:SF3">
    <property type="entry name" value="PULCHERRIMINIC ACID SYNTHASE"/>
    <property type="match status" value="1"/>
</dbReference>
<evidence type="ECO:0000256" key="7">
    <source>
        <dbReference type="ARBA" id="ARBA00023033"/>
    </source>
</evidence>
<evidence type="ECO:0000313" key="10">
    <source>
        <dbReference type="Proteomes" id="UP000193040"/>
    </source>
</evidence>
<dbReference type="InterPro" id="IPR002397">
    <property type="entry name" value="Cyt_P450_B"/>
</dbReference>
<sequence>MTANIQGDRNGDPFELPDTVQIGSDVDPHPYVAEARRRNSVQRKWPLPMPPSMGPGGDGAAGTANTYNVFGYNEVAAAFRDDVTYSSSLIAKSIGPLLANTMVAMDEPEHHQHRSIVFQAFRPKFLTRWETELVRPVACELIDSFVADGQADLVRRFTFGLPIRVIARILGLPQRDAQQFQKWSIDVISIGTNWDRGMAAFNALRAYFAELVEQRRRAPGDDLITELVQAEVDDQRLSDEEIFAFLRLLLPAGIETTYRSLGNLLYALLTHPDQLEKVRLNPGLVPQAVEEGLRWEPPIFNTGRISTRDSQLGGVDIPAGSVVTLFVGAANRDETVFADPDTFDIHRKPNPHLAFAVGAHSCLGMHLARMENRIALEMILQRLPDLRLDPEATPPKIIGLPLRSPDALPVLFAGSAS</sequence>
<dbReference type="GO" id="GO:0016705">
    <property type="term" value="F:oxidoreductase activity, acting on paired donors, with incorporation or reduction of molecular oxygen"/>
    <property type="evidence" value="ECO:0007669"/>
    <property type="project" value="InterPro"/>
</dbReference>
<dbReference type="Pfam" id="PF00067">
    <property type="entry name" value="p450"/>
    <property type="match status" value="2"/>
</dbReference>
<dbReference type="Proteomes" id="UP000193040">
    <property type="component" value="Unassembled WGS sequence"/>
</dbReference>
<dbReference type="InterPro" id="IPR001128">
    <property type="entry name" value="Cyt_P450"/>
</dbReference>
<keyword evidence="6" id="KW-0408">Iron</keyword>
<keyword evidence="3" id="KW-0349">Heme</keyword>
<keyword evidence="4" id="KW-0479">Metal-binding</keyword>
<reference evidence="9 10" key="1">
    <citation type="submission" date="2017-03" db="EMBL/GenBank/DDBJ databases">
        <title>Genomic insights into Mycobacterium simiae human colonization.</title>
        <authorList>
            <person name="Steffani J.L."/>
            <person name="Brunck M.E."/>
            <person name="Cruz E."/>
            <person name="Montiel R."/>
            <person name="Barona F."/>
        </authorList>
    </citation>
    <scope>NUCLEOTIDE SEQUENCE [LARGE SCALE GENOMIC DNA]</scope>
    <source>
        <strain evidence="9 10">MsiGto</strain>
    </source>
</reference>
<dbReference type="AlphaFoldDB" id="A0A1X0YC56"/>
<proteinExistence type="inferred from homology"/>
<evidence type="ECO:0000313" key="9">
    <source>
        <dbReference type="EMBL" id="ORJ62755.1"/>
    </source>
</evidence>
<dbReference type="EMBL" id="MZZM01000012">
    <property type="protein sequence ID" value="ORJ62755.1"/>
    <property type="molecule type" value="Genomic_DNA"/>
</dbReference>
<dbReference type="InterPro" id="IPR036396">
    <property type="entry name" value="Cyt_P450_sf"/>
</dbReference>